<dbReference type="InterPro" id="IPR013132">
    <property type="entry name" value="PseI/NeuA/B-like_N"/>
</dbReference>
<dbReference type="Gene3D" id="3.20.20.70">
    <property type="entry name" value="Aldolase class I"/>
    <property type="match status" value="1"/>
</dbReference>
<dbReference type="InterPro" id="IPR013785">
    <property type="entry name" value="Aldolase_TIM"/>
</dbReference>
<feature type="domain" description="PseI/NeuA/B-like" evidence="1">
    <location>
        <begin position="30"/>
        <end position="248"/>
    </location>
</feature>
<organism evidence="2">
    <name type="scientific">marine sediment metagenome</name>
    <dbReference type="NCBI Taxonomy" id="412755"/>
    <lineage>
        <taxon>unclassified sequences</taxon>
        <taxon>metagenomes</taxon>
        <taxon>ecological metagenomes</taxon>
    </lineage>
</organism>
<dbReference type="InterPro" id="IPR051690">
    <property type="entry name" value="PseI-like"/>
</dbReference>
<dbReference type="EMBL" id="LAZR01006117">
    <property type="protein sequence ID" value="KKM94601.1"/>
    <property type="molecule type" value="Genomic_DNA"/>
</dbReference>
<accession>A0A0F9M5G4</accession>
<dbReference type="AlphaFoldDB" id="A0A0F9M5G4"/>
<dbReference type="PANTHER" id="PTHR42966">
    <property type="entry name" value="N-ACETYLNEURAMINATE SYNTHASE"/>
    <property type="match status" value="1"/>
</dbReference>
<dbReference type="PANTHER" id="PTHR42966:SF1">
    <property type="entry name" value="SIALIC ACID SYNTHASE"/>
    <property type="match status" value="1"/>
</dbReference>
<evidence type="ECO:0000313" key="2">
    <source>
        <dbReference type="EMBL" id="KKM94601.1"/>
    </source>
</evidence>
<proteinExistence type="predicted"/>
<dbReference type="GO" id="GO:0016051">
    <property type="term" value="P:carbohydrate biosynthetic process"/>
    <property type="evidence" value="ECO:0007669"/>
    <property type="project" value="InterPro"/>
</dbReference>
<comment type="caution">
    <text evidence="2">The sequence shown here is derived from an EMBL/GenBank/DDBJ whole genome shotgun (WGS) entry which is preliminary data.</text>
</comment>
<dbReference type="Pfam" id="PF03102">
    <property type="entry name" value="NeuB"/>
    <property type="match status" value="1"/>
</dbReference>
<gene>
    <name evidence="2" type="ORF">LCGC14_1196790</name>
</gene>
<name>A0A0F9M5G4_9ZZZZ</name>
<sequence>MGIKIIAEPACYFHGDLEVLEDTMLQCIAVGADIFKVQVYDAKYMGNAWKHKKEFYKNCQIESDTLISLRKKAEGYGTELLATVNQPHLVKKIYDAGIRSIKIASGQISAILIGAVNEFTWDRVFVSTGMLDSLGTLKLINYLKSTKEVVVMHCVSLYPTCEPETNLLRIDSLRNFFKNNELVTIGYSDHHMDELPSLGAMFRGATYIEKHIKIDLSFGPTSEIAADMVELRRMCNLRLRINVMLGDGKLVMQDREKESYDKYKTRWLTVIV</sequence>
<protein>
    <recommendedName>
        <fullName evidence="1">PseI/NeuA/B-like domain-containing protein</fullName>
    </recommendedName>
</protein>
<dbReference type="GO" id="GO:0047444">
    <property type="term" value="F:N-acylneuraminate-9-phosphate synthase activity"/>
    <property type="evidence" value="ECO:0007669"/>
    <property type="project" value="TreeGrafter"/>
</dbReference>
<evidence type="ECO:0000259" key="1">
    <source>
        <dbReference type="Pfam" id="PF03102"/>
    </source>
</evidence>
<dbReference type="SUPFAM" id="SSF51569">
    <property type="entry name" value="Aldolase"/>
    <property type="match status" value="1"/>
</dbReference>
<reference evidence="2" key="1">
    <citation type="journal article" date="2015" name="Nature">
        <title>Complex archaea that bridge the gap between prokaryotes and eukaryotes.</title>
        <authorList>
            <person name="Spang A."/>
            <person name="Saw J.H."/>
            <person name="Jorgensen S.L."/>
            <person name="Zaremba-Niedzwiedzka K."/>
            <person name="Martijn J."/>
            <person name="Lind A.E."/>
            <person name="van Eijk R."/>
            <person name="Schleper C."/>
            <person name="Guy L."/>
            <person name="Ettema T.J."/>
        </authorList>
    </citation>
    <scope>NUCLEOTIDE SEQUENCE</scope>
</reference>